<dbReference type="GO" id="GO:0160105">
    <property type="term" value="F:tRNA (adenine(22)-N1)-methyltransferase activity"/>
    <property type="evidence" value="ECO:0007669"/>
    <property type="project" value="InterPro"/>
</dbReference>
<dbReference type="AlphaFoldDB" id="A0A1N7IIL9"/>
<dbReference type="PANTHER" id="PTHR38451">
    <property type="entry name" value="TRNA (ADENINE(22)-N(1))-METHYLTRANSFERASE"/>
    <property type="match status" value="1"/>
</dbReference>
<organism evidence="1 2">
    <name type="scientific">Salimicrobium flavidum</name>
    <dbReference type="NCBI Taxonomy" id="570947"/>
    <lineage>
        <taxon>Bacteria</taxon>
        <taxon>Bacillati</taxon>
        <taxon>Bacillota</taxon>
        <taxon>Bacilli</taxon>
        <taxon>Bacillales</taxon>
        <taxon>Bacillaceae</taxon>
        <taxon>Salimicrobium</taxon>
    </lineage>
</organism>
<protein>
    <submittedName>
        <fullName evidence="1">tRNA (Adenine22-N1)-methyltransferase</fullName>
    </submittedName>
</protein>
<accession>A0A1N7IIL9</accession>
<dbReference type="PIRSF" id="PIRSF018637">
    <property type="entry name" value="TrmK"/>
    <property type="match status" value="1"/>
</dbReference>
<gene>
    <name evidence="1" type="ORF">SAMN05421687_10196</name>
</gene>
<name>A0A1N7IIL9_9BACI</name>
<dbReference type="GO" id="GO:0032259">
    <property type="term" value="P:methylation"/>
    <property type="evidence" value="ECO:0007669"/>
    <property type="project" value="UniProtKB-KW"/>
</dbReference>
<dbReference type="PANTHER" id="PTHR38451:SF1">
    <property type="entry name" value="TRNA (ADENINE(22)-N(1))-METHYLTRANSFERASE"/>
    <property type="match status" value="1"/>
</dbReference>
<dbReference type="Proteomes" id="UP000187608">
    <property type="component" value="Unassembled WGS sequence"/>
</dbReference>
<evidence type="ECO:0000313" key="2">
    <source>
        <dbReference type="Proteomes" id="UP000187608"/>
    </source>
</evidence>
<dbReference type="Gene3D" id="1.10.287.1890">
    <property type="match status" value="1"/>
</dbReference>
<proteinExistence type="predicted"/>
<dbReference type="SUPFAM" id="SSF53335">
    <property type="entry name" value="S-adenosyl-L-methionine-dependent methyltransferases"/>
    <property type="match status" value="1"/>
</dbReference>
<dbReference type="STRING" id="570947.SAMN05421687_10196"/>
<dbReference type="EMBL" id="FTOC01000001">
    <property type="protein sequence ID" value="SIS36846.1"/>
    <property type="molecule type" value="Genomic_DNA"/>
</dbReference>
<dbReference type="OrthoDB" id="5881184at2"/>
<keyword evidence="1" id="KW-0808">Transferase</keyword>
<keyword evidence="2" id="KW-1185">Reference proteome</keyword>
<dbReference type="InterPro" id="IPR029063">
    <property type="entry name" value="SAM-dependent_MTases_sf"/>
</dbReference>
<sequence length="235" mass="27013">MELSERLSLISRYLPEETVFADIGSDHAYLPVSFCLEHPKTRAIAGEVNQGPFNSAQKVIEQYGMEERVTVRLGDGLEVLQKDEVSEVVIAGMGGPLIASILENGKEKLSGVHRLLLQPNVHSVVVRGWLEENGFFLVEEEIIEENGHIYEVLIADRYAEETLYSDENKETELWLGPLLMKRKNSSFIKKWERQLDNNRRIQRQLEQSSTPQMRKKQEIEKEIDILKEVLYSENS</sequence>
<evidence type="ECO:0000313" key="1">
    <source>
        <dbReference type="EMBL" id="SIS36846.1"/>
    </source>
</evidence>
<dbReference type="RefSeq" id="WP_084193572.1">
    <property type="nucleotide sequence ID" value="NZ_FTOC01000001.1"/>
</dbReference>
<dbReference type="Gene3D" id="3.40.50.150">
    <property type="entry name" value="Vaccinia Virus protein VP39"/>
    <property type="match status" value="1"/>
</dbReference>
<reference evidence="2" key="1">
    <citation type="submission" date="2017-01" db="EMBL/GenBank/DDBJ databases">
        <authorList>
            <person name="Varghese N."/>
            <person name="Submissions S."/>
        </authorList>
    </citation>
    <scope>NUCLEOTIDE SEQUENCE [LARGE SCALE GENOMIC DNA]</scope>
    <source>
        <strain evidence="2">DSM 23127</strain>
    </source>
</reference>
<keyword evidence="1" id="KW-0489">Methyltransferase</keyword>
<dbReference type="InterPro" id="IPR006901">
    <property type="entry name" value="TrmK"/>
</dbReference>
<dbReference type="Pfam" id="PF04816">
    <property type="entry name" value="TrmK"/>
    <property type="match status" value="1"/>
</dbReference>